<accession>A0A2A9MKP7</accession>
<comment type="caution">
    <text evidence="1">The sequence shown here is derived from an EMBL/GenBank/DDBJ whole genome shotgun (WGS) entry which is preliminary data.</text>
</comment>
<reference evidence="1 2" key="1">
    <citation type="submission" date="2017-09" db="EMBL/GenBank/DDBJ databases">
        <title>Genome sequencing of Besnoitia besnoiti strain Bb-Ger1.</title>
        <authorList>
            <person name="Schares G."/>
            <person name="Venepally P."/>
            <person name="Lorenzi H.A."/>
        </authorList>
    </citation>
    <scope>NUCLEOTIDE SEQUENCE [LARGE SCALE GENOMIC DNA]</scope>
    <source>
        <strain evidence="1 2">Bb-Ger1</strain>
    </source>
</reference>
<organism evidence="1 2">
    <name type="scientific">Besnoitia besnoiti</name>
    <name type="common">Apicomplexan protozoan</name>
    <dbReference type="NCBI Taxonomy" id="94643"/>
    <lineage>
        <taxon>Eukaryota</taxon>
        <taxon>Sar</taxon>
        <taxon>Alveolata</taxon>
        <taxon>Apicomplexa</taxon>
        <taxon>Conoidasida</taxon>
        <taxon>Coccidia</taxon>
        <taxon>Eucoccidiorida</taxon>
        <taxon>Eimeriorina</taxon>
        <taxon>Sarcocystidae</taxon>
        <taxon>Besnoitia</taxon>
    </lineage>
</organism>
<dbReference type="OrthoDB" id="382086at2759"/>
<dbReference type="VEuPathDB" id="ToxoDB:BESB_043890"/>
<dbReference type="Proteomes" id="UP000224006">
    <property type="component" value="Chromosome III"/>
</dbReference>
<dbReference type="KEGG" id="bbes:BESB_043890"/>
<dbReference type="AlphaFoldDB" id="A0A2A9MKP7"/>
<evidence type="ECO:0000313" key="2">
    <source>
        <dbReference type="Proteomes" id="UP000224006"/>
    </source>
</evidence>
<protein>
    <submittedName>
        <fullName evidence="1">Uncharacterized protein</fullName>
    </submittedName>
</protein>
<proteinExistence type="predicted"/>
<evidence type="ECO:0000313" key="1">
    <source>
        <dbReference type="EMBL" id="PFH36197.1"/>
    </source>
</evidence>
<keyword evidence="2" id="KW-1185">Reference proteome</keyword>
<dbReference type="GeneID" id="40309319"/>
<dbReference type="EMBL" id="NWUJ01000003">
    <property type="protein sequence ID" value="PFH36197.1"/>
    <property type="molecule type" value="Genomic_DNA"/>
</dbReference>
<gene>
    <name evidence="1" type="ORF">BESB_043890</name>
</gene>
<name>A0A2A9MKP7_BESBE</name>
<sequence>MAARASLFEASLSSRVVPRKSRVRTSSCCPSLSATSPSLPSSAAPASASAPSRFSASSSFALFPCSQRCFSNVSGPSSSSFFPSLFIPHLSASSVCSTDLPFSPAALPASRRPSSCSAALPPQCASLASPSSRLSPYLLSSRAPAVSAPSFSSSPASWSPFPFPSSPLVSLFLRRTSEAPRSAGGPLFRHEGVRNLPFSLAQVRGYKPVIDWVKTRIGARIRQYRKRSLKKKNHSKVIMRFKLTRFGWQRLRSGRNGEKENLTHKQLKRTMGYTYVSRDDLWKFRFQLPSHVLRIRDAPINRNPNIRKIRRSLPSYFG</sequence>
<dbReference type="RefSeq" id="XP_029220206.1">
    <property type="nucleotide sequence ID" value="XM_029362840.1"/>
</dbReference>